<evidence type="ECO:0000256" key="6">
    <source>
        <dbReference type="SAM" id="Phobius"/>
    </source>
</evidence>
<dbReference type="GO" id="GO:0000422">
    <property type="term" value="P:autophagy of mitochondrion"/>
    <property type="evidence" value="ECO:0007669"/>
    <property type="project" value="TreeGrafter"/>
</dbReference>
<protein>
    <recommendedName>
        <fullName evidence="9">Autophagy-related protein 33</fullName>
    </recommendedName>
</protein>
<feature type="transmembrane region" description="Helical" evidence="6">
    <location>
        <begin position="84"/>
        <end position="103"/>
    </location>
</feature>
<comment type="subcellular location">
    <subcellularLocation>
        <location evidence="1">Membrane</location>
        <topology evidence="1">Multi-pass membrane protein</topology>
    </subcellularLocation>
</comment>
<evidence type="ECO:0000256" key="2">
    <source>
        <dbReference type="ARBA" id="ARBA00022692"/>
    </source>
</evidence>
<dbReference type="PANTHER" id="PTHR37278">
    <property type="entry name" value="AUTOPHAGY-RELATED PROTEIN 33-RELATED"/>
    <property type="match status" value="1"/>
</dbReference>
<keyword evidence="4 6" id="KW-0472">Membrane</keyword>
<sequence>MGKCLTIVKLVGIGSLGLSSSLFLYSSQIQVPELLKSSGSPTAEFKNKLTSIITIIRGQFWSLGSLASYLLYQAYTNSPSYGKHPYLIYAALSFPIALAYNYYSTFSNEQKILNNTEEETTYTTETRVVKETVPQPEETSNLDNSNYNILGESPKVVEKEVQVEVPTVKKIALTEATLNSILPSILESYYNSGAILGAGFLLGLIGYIGDNLK</sequence>
<feature type="transmembrane region" description="Helical" evidence="6">
    <location>
        <begin position="49"/>
        <end position="72"/>
    </location>
</feature>
<evidence type="ECO:0000256" key="3">
    <source>
        <dbReference type="ARBA" id="ARBA00022989"/>
    </source>
</evidence>
<evidence type="ECO:0000313" key="7">
    <source>
        <dbReference type="EMBL" id="TID22562.1"/>
    </source>
</evidence>
<organism evidence="7 8">
    <name type="scientific">Pichia inconspicua</name>
    <dbReference type="NCBI Taxonomy" id="52247"/>
    <lineage>
        <taxon>Eukaryota</taxon>
        <taxon>Fungi</taxon>
        <taxon>Dikarya</taxon>
        <taxon>Ascomycota</taxon>
        <taxon>Saccharomycotina</taxon>
        <taxon>Pichiomycetes</taxon>
        <taxon>Pichiales</taxon>
        <taxon>Pichiaceae</taxon>
        <taxon>Pichia</taxon>
    </lineage>
</organism>
<dbReference type="GO" id="GO:0016236">
    <property type="term" value="P:macroautophagy"/>
    <property type="evidence" value="ECO:0007669"/>
    <property type="project" value="TreeGrafter"/>
</dbReference>
<feature type="transmembrane region" description="Helical" evidence="6">
    <location>
        <begin position="189"/>
        <end position="209"/>
    </location>
</feature>
<reference evidence="7 8" key="1">
    <citation type="journal article" date="2019" name="Front. Genet.">
        <title>Whole-Genome Sequencing of the Opportunistic Yeast Pathogen Candida inconspicua Uncovers Its Hybrid Origin.</title>
        <authorList>
            <person name="Mixao V."/>
            <person name="Hansen A.P."/>
            <person name="Saus E."/>
            <person name="Boekhout T."/>
            <person name="Lass-Florl C."/>
            <person name="Gabaldon T."/>
        </authorList>
    </citation>
    <scope>NUCLEOTIDE SEQUENCE [LARGE SCALE GENOMIC DNA]</scope>
    <source>
        <strain evidence="7 8">CBS 180</strain>
    </source>
</reference>
<dbReference type="Proteomes" id="UP000307173">
    <property type="component" value="Unassembled WGS sequence"/>
</dbReference>
<name>A0A4T0X0K5_9ASCO</name>
<proteinExistence type="inferred from homology"/>
<comment type="caution">
    <text evidence="7">The sequence shown here is derived from an EMBL/GenBank/DDBJ whole genome shotgun (WGS) entry which is preliminary data.</text>
</comment>
<gene>
    <name evidence="7" type="ORF">CANINC_003337</name>
</gene>
<dbReference type="OrthoDB" id="5336366at2759"/>
<evidence type="ECO:0000313" key="8">
    <source>
        <dbReference type="Proteomes" id="UP000307173"/>
    </source>
</evidence>
<accession>A0A4T0X0K5</accession>
<dbReference type="InterPro" id="IPR051668">
    <property type="entry name" value="ATG33"/>
</dbReference>
<evidence type="ECO:0008006" key="9">
    <source>
        <dbReference type="Google" id="ProtNLM"/>
    </source>
</evidence>
<dbReference type="EMBL" id="SELW01000541">
    <property type="protein sequence ID" value="TID22562.1"/>
    <property type="molecule type" value="Genomic_DNA"/>
</dbReference>
<evidence type="ECO:0000256" key="4">
    <source>
        <dbReference type="ARBA" id="ARBA00023136"/>
    </source>
</evidence>
<dbReference type="AlphaFoldDB" id="A0A4T0X0K5"/>
<evidence type="ECO:0000256" key="1">
    <source>
        <dbReference type="ARBA" id="ARBA00004141"/>
    </source>
</evidence>
<dbReference type="GO" id="GO:0005741">
    <property type="term" value="C:mitochondrial outer membrane"/>
    <property type="evidence" value="ECO:0007669"/>
    <property type="project" value="TreeGrafter"/>
</dbReference>
<keyword evidence="8" id="KW-1185">Reference proteome</keyword>
<keyword evidence="2 6" id="KW-0812">Transmembrane</keyword>
<comment type="similarity">
    <text evidence="5">Belongs to the ATG33 family.</text>
</comment>
<evidence type="ECO:0000256" key="5">
    <source>
        <dbReference type="ARBA" id="ARBA00038013"/>
    </source>
</evidence>
<dbReference type="PANTHER" id="PTHR37278:SF1">
    <property type="entry name" value="AUTOPHAGY-RELATED PROTEIN 33-RELATED"/>
    <property type="match status" value="1"/>
</dbReference>
<feature type="transmembrane region" description="Helical" evidence="6">
    <location>
        <begin position="7"/>
        <end position="29"/>
    </location>
</feature>
<keyword evidence="3 6" id="KW-1133">Transmembrane helix</keyword>